<evidence type="ECO:0000256" key="5">
    <source>
        <dbReference type="SAM" id="SignalP"/>
    </source>
</evidence>
<dbReference type="Pfam" id="PF01764">
    <property type="entry name" value="Lipase_3"/>
    <property type="match status" value="1"/>
</dbReference>
<comment type="catalytic activity">
    <reaction evidence="3">
        <text>a diacylglycerol + H2O = a monoacylglycerol + a fatty acid + H(+)</text>
        <dbReference type="Rhea" id="RHEA:32731"/>
        <dbReference type="ChEBI" id="CHEBI:15377"/>
        <dbReference type="ChEBI" id="CHEBI:15378"/>
        <dbReference type="ChEBI" id="CHEBI:17408"/>
        <dbReference type="ChEBI" id="CHEBI:18035"/>
        <dbReference type="ChEBI" id="CHEBI:28868"/>
    </reaction>
</comment>
<comment type="catalytic activity">
    <reaction evidence="4">
        <text>a monoacylglycerol + H2O = glycerol + a fatty acid + H(+)</text>
        <dbReference type="Rhea" id="RHEA:15245"/>
        <dbReference type="ChEBI" id="CHEBI:15377"/>
        <dbReference type="ChEBI" id="CHEBI:15378"/>
        <dbReference type="ChEBI" id="CHEBI:17408"/>
        <dbReference type="ChEBI" id="CHEBI:17754"/>
        <dbReference type="ChEBI" id="CHEBI:28868"/>
    </reaction>
</comment>
<reference evidence="7" key="1">
    <citation type="submission" date="2023-11" db="EMBL/GenBank/DDBJ databases">
        <authorList>
            <person name="De Vega J J."/>
            <person name="De Vega J J."/>
        </authorList>
    </citation>
    <scope>NUCLEOTIDE SEQUENCE</scope>
</reference>
<organism evidence="7 8">
    <name type="scientific">Mycena citricolor</name>
    <dbReference type="NCBI Taxonomy" id="2018698"/>
    <lineage>
        <taxon>Eukaryota</taxon>
        <taxon>Fungi</taxon>
        <taxon>Dikarya</taxon>
        <taxon>Basidiomycota</taxon>
        <taxon>Agaricomycotina</taxon>
        <taxon>Agaricomycetes</taxon>
        <taxon>Agaricomycetidae</taxon>
        <taxon>Agaricales</taxon>
        <taxon>Marasmiineae</taxon>
        <taxon>Mycenaceae</taxon>
        <taxon>Mycena</taxon>
    </lineage>
</organism>
<dbReference type="InterPro" id="IPR051218">
    <property type="entry name" value="Sec_MonoDiacylglyc_Lipase"/>
</dbReference>
<evidence type="ECO:0000256" key="2">
    <source>
        <dbReference type="ARBA" id="ARBA00043996"/>
    </source>
</evidence>
<feature type="chain" id="PRO_5042177871" description="Fungal lipase-type domain-containing protein" evidence="5">
    <location>
        <begin position="20"/>
        <end position="300"/>
    </location>
</feature>
<dbReference type="Gene3D" id="3.40.50.1820">
    <property type="entry name" value="alpha/beta hydrolase"/>
    <property type="match status" value="1"/>
</dbReference>
<keyword evidence="1" id="KW-1015">Disulfide bond</keyword>
<name>A0AAD2GTL0_9AGAR</name>
<dbReference type="PANTHER" id="PTHR45856:SF25">
    <property type="entry name" value="FUNGAL LIPASE-LIKE DOMAIN-CONTAINING PROTEIN"/>
    <property type="match status" value="1"/>
</dbReference>
<keyword evidence="8" id="KW-1185">Reference proteome</keyword>
<evidence type="ECO:0000256" key="3">
    <source>
        <dbReference type="ARBA" id="ARBA00047591"/>
    </source>
</evidence>
<evidence type="ECO:0000256" key="1">
    <source>
        <dbReference type="ARBA" id="ARBA00023157"/>
    </source>
</evidence>
<dbReference type="EMBL" id="CAVNYO010000040">
    <property type="protein sequence ID" value="CAK5263371.1"/>
    <property type="molecule type" value="Genomic_DNA"/>
</dbReference>
<feature type="domain" description="Fungal lipase-type" evidence="6">
    <location>
        <begin position="103"/>
        <end position="238"/>
    </location>
</feature>
<comment type="similarity">
    <text evidence="2">Belongs to the AB hydrolase superfamily. Lipase family. Class 3 subfamily.</text>
</comment>
<dbReference type="InterPro" id="IPR029058">
    <property type="entry name" value="AB_hydrolase_fold"/>
</dbReference>
<evidence type="ECO:0000313" key="8">
    <source>
        <dbReference type="Proteomes" id="UP001295794"/>
    </source>
</evidence>
<protein>
    <recommendedName>
        <fullName evidence="6">Fungal lipase-type domain-containing protein</fullName>
    </recommendedName>
</protein>
<feature type="signal peptide" evidence="5">
    <location>
        <begin position="1"/>
        <end position="19"/>
    </location>
</feature>
<accession>A0AAD2GTL0</accession>
<dbReference type="InterPro" id="IPR002921">
    <property type="entry name" value="Fungal_lipase-type"/>
</dbReference>
<gene>
    <name evidence="7" type="ORF">MYCIT1_LOCUS2825</name>
</gene>
<evidence type="ECO:0000259" key="6">
    <source>
        <dbReference type="Pfam" id="PF01764"/>
    </source>
</evidence>
<dbReference type="PANTHER" id="PTHR45856">
    <property type="entry name" value="ALPHA/BETA-HYDROLASES SUPERFAMILY PROTEIN"/>
    <property type="match status" value="1"/>
</dbReference>
<sequence>MAHRLAALAVLGLSLSAAATPLAERQATSITALSQAQIDFFTPYSYYAAAAYCPPQDTLAWNCTVDCLANPGFKPLASGGDGNGVQYWYVGYDPALKTVIVGHQGTGPDILAILTDASFFMESLNATLFPGIPAGIQAHSGFANEHAKTAETVLANVKRALSITGFNKVTMVGHSLGAAISLLDAAYLPLHLTGVKFQSILYGMPRVGNQAFAEFVSVGNTITHVNNREDLVPILPGRFLGYRHPTGEIHIQDSGAWLACPGMDNNSTLCTTGDVPTLLQGNTSDHTGPYNGILIHCVLS</sequence>
<comment type="caution">
    <text evidence="7">The sequence shown here is derived from an EMBL/GenBank/DDBJ whole genome shotgun (WGS) entry which is preliminary data.</text>
</comment>
<dbReference type="CDD" id="cd00519">
    <property type="entry name" value="Lipase_3"/>
    <property type="match status" value="1"/>
</dbReference>
<proteinExistence type="inferred from homology"/>
<keyword evidence="5" id="KW-0732">Signal</keyword>
<dbReference type="GO" id="GO:0006629">
    <property type="term" value="P:lipid metabolic process"/>
    <property type="evidence" value="ECO:0007669"/>
    <property type="project" value="InterPro"/>
</dbReference>
<dbReference type="SUPFAM" id="SSF53474">
    <property type="entry name" value="alpha/beta-Hydrolases"/>
    <property type="match status" value="1"/>
</dbReference>
<evidence type="ECO:0000256" key="4">
    <source>
        <dbReference type="ARBA" id="ARBA00048461"/>
    </source>
</evidence>
<dbReference type="AlphaFoldDB" id="A0AAD2GTL0"/>
<evidence type="ECO:0000313" key="7">
    <source>
        <dbReference type="EMBL" id="CAK5263371.1"/>
    </source>
</evidence>
<dbReference type="Proteomes" id="UP001295794">
    <property type="component" value="Unassembled WGS sequence"/>
</dbReference>